<reference evidence="2 3" key="1">
    <citation type="submission" date="2021-03" db="EMBL/GenBank/DDBJ databases">
        <title>Metabolic Capacity of the Antarctic Cyanobacterium Phormidium pseudopriestleyi that Sustains Oxygenic Photosynthesis in the Presence of Hydrogen Sulfide.</title>
        <authorList>
            <person name="Lumian J.E."/>
            <person name="Jungblut A.D."/>
            <person name="Dillon M.L."/>
            <person name="Hawes I."/>
            <person name="Doran P.T."/>
            <person name="Mackey T.J."/>
            <person name="Dick G.J."/>
            <person name="Grettenberger C.L."/>
            <person name="Sumner D.Y."/>
        </authorList>
    </citation>
    <scope>NUCLEOTIDE SEQUENCE [LARGE SCALE GENOMIC DNA]</scope>
    <source>
        <strain evidence="2 3">FRX01</strain>
    </source>
</reference>
<keyword evidence="1" id="KW-0812">Transmembrane</keyword>
<evidence type="ECO:0000313" key="3">
    <source>
        <dbReference type="Proteomes" id="UP000664844"/>
    </source>
</evidence>
<keyword evidence="1" id="KW-1133">Transmembrane helix</keyword>
<evidence type="ECO:0000313" key="2">
    <source>
        <dbReference type="EMBL" id="MBO0352026.1"/>
    </source>
</evidence>
<dbReference type="EMBL" id="JAFLQW010000623">
    <property type="protein sequence ID" value="MBO0352026.1"/>
    <property type="molecule type" value="Genomic_DNA"/>
</dbReference>
<sequence>MPSRLKSPVITIAQPKAIGSPKLMENSLSMNVSIPHGVEEESFMDYTWKPFLWLFGTIALQVVTLSFAAVIVVAISSH</sequence>
<keyword evidence="1" id="KW-0472">Membrane</keyword>
<accession>A0ABS3FY45</accession>
<organism evidence="2 3">
    <name type="scientific">Phormidium pseudopriestleyi FRX01</name>
    <dbReference type="NCBI Taxonomy" id="1759528"/>
    <lineage>
        <taxon>Bacteria</taxon>
        <taxon>Bacillati</taxon>
        <taxon>Cyanobacteriota</taxon>
        <taxon>Cyanophyceae</taxon>
        <taxon>Oscillatoriophycideae</taxon>
        <taxon>Oscillatoriales</taxon>
        <taxon>Oscillatoriaceae</taxon>
        <taxon>Phormidium</taxon>
    </lineage>
</organism>
<feature type="transmembrane region" description="Helical" evidence="1">
    <location>
        <begin position="51"/>
        <end position="75"/>
    </location>
</feature>
<keyword evidence="3" id="KW-1185">Reference proteome</keyword>
<protein>
    <submittedName>
        <fullName evidence="2">Uncharacterized protein</fullName>
    </submittedName>
</protein>
<evidence type="ECO:0000256" key="1">
    <source>
        <dbReference type="SAM" id="Phobius"/>
    </source>
</evidence>
<comment type="caution">
    <text evidence="2">The sequence shown here is derived from an EMBL/GenBank/DDBJ whole genome shotgun (WGS) entry which is preliminary data.</text>
</comment>
<gene>
    <name evidence="2" type="ORF">J0895_23675</name>
</gene>
<proteinExistence type="predicted"/>
<name>A0ABS3FY45_9CYAN</name>
<dbReference type="Proteomes" id="UP000664844">
    <property type="component" value="Unassembled WGS sequence"/>
</dbReference>